<protein>
    <recommendedName>
        <fullName evidence="4">Secretion system C-terminal sorting domain-containing protein</fullName>
    </recommendedName>
</protein>
<dbReference type="InterPro" id="IPR050912">
    <property type="entry name" value="LOX-like_protein"/>
</dbReference>
<dbReference type="EMBL" id="JPOS01000090">
    <property type="protein sequence ID" value="KGE85303.1"/>
    <property type="molecule type" value="Genomic_DNA"/>
</dbReference>
<proteinExistence type="predicted"/>
<dbReference type="RefSeq" id="WP_044228310.1">
    <property type="nucleotide sequence ID" value="NZ_JBKAGJ010000004.1"/>
</dbReference>
<evidence type="ECO:0000313" key="3">
    <source>
        <dbReference type="Proteomes" id="UP000029736"/>
    </source>
</evidence>
<comment type="caution">
    <text evidence="2">The sequence shown here is derived from an EMBL/GenBank/DDBJ whole genome shotgun (WGS) entry which is preliminary data.</text>
</comment>
<dbReference type="GO" id="GO:0030199">
    <property type="term" value="P:collagen fibril organization"/>
    <property type="evidence" value="ECO:0007669"/>
    <property type="project" value="TreeGrafter"/>
</dbReference>
<name>A0A098S0M0_9BACT</name>
<feature type="chain" id="PRO_5001939700" description="Secretion system C-terminal sorting domain-containing protein" evidence="1">
    <location>
        <begin position="21"/>
        <end position="794"/>
    </location>
</feature>
<dbReference type="GO" id="GO:0005615">
    <property type="term" value="C:extracellular space"/>
    <property type="evidence" value="ECO:0007669"/>
    <property type="project" value="TreeGrafter"/>
</dbReference>
<evidence type="ECO:0000256" key="1">
    <source>
        <dbReference type="SAM" id="SignalP"/>
    </source>
</evidence>
<dbReference type="Proteomes" id="UP000029736">
    <property type="component" value="Unassembled WGS sequence"/>
</dbReference>
<dbReference type="GO" id="GO:0005507">
    <property type="term" value="F:copper ion binding"/>
    <property type="evidence" value="ECO:0007669"/>
    <property type="project" value="InterPro"/>
</dbReference>
<dbReference type="Pfam" id="PF01186">
    <property type="entry name" value="Lysyl_oxidase"/>
    <property type="match status" value="1"/>
</dbReference>
<reference evidence="2 3" key="1">
    <citation type="journal article" date="2014" name="Int. J. Syst. Evol. Microbiol.">
        <title>Phaeodactylibacter xiamenensis gen. nov., sp. nov., a member of the family Saprospiraceae isolated from the marine alga Phaeodactylum tricornutum.</title>
        <authorList>
            <person name="Chen Z.Jr."/>
            <person name="Lei X."/>
            <person name="Lai Q."/>
            <person name="Li Y."/>
            <person name="Zhang B."/>
            <person name="Zhang J."/>
            <person name="Zhang H."/>
            <person name="Yang L."/>
            <person name="Zheng W."/>
            <person name="Tian Y."/>
            <person name="Yu Z."/>
            <person name="Xu H.Jr."/>
            <person name="Zheng T."/>
        </authorList>
    </citation>
    <scope>NUCLEOTIDE SEQUENCE [LARGE SCALE GENOMIC DNA]</scope>
    <source>
        <strain evidence="2 3">KD52</strain>
    </source>
</reference>
<dbReference type="InterPro" id="IPR001695">
    <property type="entry name" value="Lysyl_oxidase"/>
</dbReference>
<dbReference type="AlphaFoldDB" id="A0A098S0M0"/>
<keyword evidence="1" id="KW-0732">Signal</keyword>
<dbReference type="OrthoDB" id="9794725at2"/>
<dbReference type="NCBIfam" id="TIGR04183">
    <property type="entry name" value="Por_Secre_tail"/>
    <property type="match status" value="1"/>
</dbReference>
<gene>
    <name evidence="2" type="ORF">IX84_27710</name>
</gene>
<keyword evidence="3" id="KW-1185">Reference proteome</keyword>
<dbReference type="GO" id="GO:0004720">
    <property type="term" value="F:protein-lysine 6-oxidase activity"/>
    <property type="evidence" value="ECO:0007669"/>
    <property type="project" value="TreeGrafter"/>
</dbReference>
<accession>A0A098S0M0</accession>
<feature type="signal peptide" evidence="1">
    <location>
        <begin position="1"/>
        <end position="20"/>
    </location>
</feature>
<dbReference type="PANTHER" id="PTHR45817:SF4">
    <property type="entry name" value="LYSYL OXIDASE-LIKE-RELATED"/>
    <property type="match status" value="1"/>
</dbReference>
<dbReference type="Gene3D" id="2.60.120.380">
    <property type="match status" value="1"/>
</dbReference>
<dbReference type="PANTHER" id="PTHR45817">
    <property type="entry name" value="LYSYL OXIDASE-LIKE-RELATED"/>
    <property type="match status" value="1"/>
</dbReference>
<organism evidence="2 3">
    <name type="scientific">Phaeodactylibacter xiamenensis</name>
    <dbReference type="NCBI Taxonomy" id="1524460"/>
    <lineage>
        <taxon>Bacteria</taxon>
        <taxon>Pseudomonadati</taxon>
        <taxon>Bacteroidota</taxon>
        <taxon>Saprospiria</taxon>
        <taxon>Saprospirales</taxon>
        <taxon>Haliscomenobacteraceae</taxon>
        <taxon>Phaeodactylibacter</taxon>
    </lineage>
</organism>
<evidence type="ECO:0000313" key="2">
    <source>
        <dbReference type="EMBL" id="KGE85303.1"/>
    </source>
</evidence>
<evidence type="ECO:0008006" key="4">
    <source>
        <dbReference type="Google" id="ProtNLM"/>
    </source>
</evidence>
<dbReference type="STRING" id="1524460.IX84_27710"/>
<sequence length="794" mass="86997">MKRRILYPLLLLLLQTAAFGQDPCAEGQISVTVEVQTDSYGYETAWTVSDQAGTVYGSASFFDYANHSFYQSTFCVPDSTCLRFRIQDSFGDGIFAPGFYRLIGEQDTLAEGGQNFTEEAAHSFNCAPGEECDSAVPVSEGFYTAHYDDSWYAFTPDSVGTYLISTCGLNDCDTKIWIYDGCGGEIAEDNQGTIFYNNDEGDCAPAATVEAFFDPAFTYYIRIGDHENACADSINWELTYLGPVVGCTDPNSCNFNPLATIDDGSCLPQGDPDCPAAPDLVVDQGILASSIYLSTINSTDPCLIEEGCLHGYGQRDIVRFTTWIANEGELDYFIGQPSTDNTQFTYDNCHEHFHYDGYAEYVLYQEDGTEIPIGFKNGFCVIDLGCTTGSPQYGCNNMGITAGCHDIYSSALECQWIDVTDVPDGRYTFVTRVNWDNAPDKLGRIEKDTLNNWAQVCILLDRSSGSLEMSLDEECDPYIDCEGTPYGNAVIDCEGNCGGTALRGDLDQNGNQETADAYAYVGHALDGDLTPTPCNDLNEDGRITVYDASLLSNCYLYGTLHPHTGGGAHDHCNFPAGVLNTTDTTLLTILDTNFEEGYVDIGLHNSSARINAYQFTMEGVVVQQVENLVDDTIYPISPYGAGQTVIGISYQDSTINKSNAFQPLCRVHFSEVTEDFICISVIDEIINLDQEQTVTYLLDPCVEYEAPTGTRDLIQQLEAKVVPNPASGPASLQFKNPAGDVYQLEVRNANGQLLYAQSIAGNSVELPTAQWPAGLYFYRLSSHQRQGSGRFSIQ</sequence>
<dbReference type="InterPro" id="IPR026444">
    <property type="entry name" value="Secre_tail"/>
</dbReference>